<dbReference type="RefSeq" id="WP_206658133.1">
    <property type="nucleotide sequence ID" value="NZ_CP071182.1"/>
</dbReference>
<evidence type="ECO:0008006" key="3">
    <source>
        <dbReference type="Google" id="ProtNLM"/>
    </source>
</evidence>
<dbReference type="Proteomes" id="UP000663505">
    <property type="component" value="Chromosome"/>
</dbReference>
<dbReference type="KEGG" id="afx:JZ786_07660"/>
<name>A0A9X7W1A6_9BACL</name>
<reference evidence="1 2" key="1">
    <citation type="submission" date="2021-02" db="EMBL/GenBank/DDBJ databases">
        <title>Alicyclobacillus curvatus sp. nov. and Alicyclobacillus mengziensis sp. nov., two acidophilic bacteria isolated from acid mine drainage.</title>
        <authorList>
            <person name="Huang Y."/>
        </authorList>
    </citation>
    <scope>NUCLEOTIDE SEQUENCE [LARGE SCALE GENOMIC DNA]</scope>
    <source>
        <strain evidence="1 2">S30H14</strain>
    </source>
</reference>
<evidence type="ECO:0000313" key="2">
    <source>
        <dbReference type="Proteomes" id="UP000663505"/>
    </source>
</evidence>
<dbReference type="SUPFAM" id="SSF52833">
    <property type="entry name" value="Thioredoxin-like"/>
    <property type="match status" value="1"/>
</dbReference>
<dbReference type="Gene3D" id="3.40.30.10">
    <property type="entry name" value="Glutaredoxin"/>
    <property type="match status" value="1"/>
</dbReference>
<keyword evidence="2" id="KW-1185">Reference proteome</keyword>
<organism evidence="1 2">
    <name type="scientific">Alicyclobacillus mengziensis</name>
    <dbReference type="NCBI Taxonomy" id="2931921"/>
    <lineage>
        <taxon>Bacteria</taxon>
        <taxon>Bacillati</taxon>
        <taxon>Bacillota</taxon>
        <taxon>Bacilli</taxon>
        <taxon>Bacillales</taxon>
        <taxon>Alicyclobacillaceae</taxon>
        <taxon>Alicyclobacillus</taxon>
    </lineage>
</organism>
<dbReference type="AlphaFoldDB" id="A0A9X7W1A6"/>
<sequence>MNKMWLGGALVVVLGAGVFGFTRFEHVSTASASTGPQLAAVQQTSQQSSATAVGLSDLSFTDVSGKVISVNPNDKTVLHFMTSSCSDCLPTETTLAKFQNTPGVKLVSIDVEPQADNASTIAQFSKVAGSHWPYVLETNSSLLQKFHVTELDTVVVLYHNKVIYEGVVPSTAQLKKVLA</sequence>
<dbReference type="InterPro" id="IPR036249">
    <property type="entry name" value="Thioredoxin-like_sf"/>
</dbReference>
<accession>A0A9X7W1A6</accession>
<dbReference type="EMBL" id="CP071182">
    <property type="protein sequence ID" value="QSO48819.1"/>
    <property type="molecule type" value="Genomic_DNA"/>
</dbReference>
<protein>
    <recommendedName>
        <fullName evidence="3">Thioredoxin domain-containing protein</fullName>
    </recommendedName>
</protein>
<evidence type="ECO:0000313" key="1">
    <source>
        <dbReference type="EMBL" id="QSO48819.1"/>
    </source>
</evidence>
<gene>
    <name evidence="1" type="ORF">JZ786_07660</name>
</gene>
<proteinExistence type="predicted"/>